<gene>
    <name evidence="1" type="ORF">C5Y96_08055</name>
</gene>
<accession>A0A2S8FY55</accession>
<evidence type="ECO:0000313" key="1">
    <source>
        <dbReference type="EMBL" id="PQO37102.1"/>
    </source>
</evidence>
<reference evidence="1 2" key="1">
    <citation type="submission" date="2018-02" db="EMBL/GenBank/DDBJ databases">
        <title>Comparative genomes isolates from brazilian mangrove.</title>
        <authorList>
            <person name="Araujo J.E."/>
            <person name="Taketani R.G."/>
            <person name="Silva M.C.P."/>
            <person name="Loureco M.V."/>
            <person name="Andreote F.D."/>
        </authorList>
    </citation>
    <scope>NUCLEOTIDE SEQUENCE [LARGE SCALE GENOMIC DNA]</scope>
    <source>
        <strain evidence="1 2">HEX-2 MGV</strain>
    </source>
</reference>
<name>A0A2S8FY55_9BACT</name>
<dbReference type="AlphaFoldDB" id="A0A2S8FY55"/>
<organism evidence="1 2">
    <name type="scientific">Blastopirellula marina</name>
    <dbReference type="NCBI Taxonomy" id="124"/>
    <lineage>
        <taxon>Bacteria</taxon>
        <taxon>Pseudomonadati</taxon>
        <taxon>Planctomycetota</taxon>
        <taxon>Planctomycetia</taxon>
        <taxon>Pirellulales</taxon>
        <taxon>Pirellulaceae</taxon>
        <taxon>Blastopirellula</taxon>
    </lineage>
</organism>
<sequence length="145" mass="17154">MTSFVVASILTMASMGASPVETHVVDRVDLVEINHLYDLQGRLVINQLIFYQWDSASQRFQVRAWRLLKTDDQLPRKSWNQDQFICHWRDMNVHRKVYADNVRETWTTYDPEVMERNMFPIEQRNELSQPDHLSGRLAKAESSEE</sequence>
<dbReference type="Proteomes" id="UP000240009">
    <property type="component" value="Unassembled WGS sequence"/>
</dbReference>
<dbReference type="RefSeq" id="WP_105351763.1">
    <property type="nucleotide sequence ID" value="NZ_PUIA01000017.1"/>
</dbReference>
<protein>
    <submittedName>
        <fullName evidence="1">Uncharacterized protein</fullName>
    </submittedName>
</protein>
<evidence type="ECO:0000313" key="2">
    <source>
        <dbReference type="Proteomes" id="UP000240009"/>
    </source>
</evidence>
<dbReference type="EMBL" id="PUIA01000017">
    <property type="protein sequence ID" value="PQO37102.1"/>
    <property type="molecule type" value="Genomic_DNA"/>
</dbReference>
<comment type="caution">
    <text evidence="1">The sequence shown here is derived from an EMBL/GenBank/DDBJ whole genome shotgun (WGS) entry which is preliminary data.</text>
</comment>
<dbReference type="OrthoDB" id="272082at2"/>
<proteinExistence type="predicted"/>